<accession>A0ABX2I563</accession>
<dbReference type="EMBL" id="JAAITA010000004">
    <property type="protein sequence ID" value="NSJ85571.1"/>
    <property type="molecule type" value="Genomic_DNA"/>
</dbReference>
<proteinExistence type="predicted"/>
<organism evidence="1 2">
    <name type="scientific">Blautia hansenii</name>
    <name type="common">Ruminococcus hansenii</name>
    <dbReference type="NCBI Taxonomy" id="1322"/>
    <lineage>
        <taxon>Bacteria</taxon>
        <taxon>Bacillati</taxon>
        <taxon>Bacillota</taxon>
        <taxon>Clostridia</taxon>
        <taxon>Lachnospirales</taxon>
        <taxon>Lachnospiraceae</taxon>
        <taxon>Blautia</taxon>
    </lineage>
</organism>
<dbReference type="Gene3D" id="1.25.10.10">
    <property type="entry name" value="Leucine-rich Repeat Variant"/>
    <property type="match status" value="1"/>
</dbReference>
<name>A0ABX2I563_BLAHA</name>
<dbReference type="SUPFAM" id="SSF48371">
    <property type="entry name" value="ARM repeat"/>
    <property type="match status" value="1"/>
</dbReference>
<sequence>MVLLNIAETFELLFDKNNNVAYKALQELQKESIETDCVYPYMDRLSEMLDSDNSYIRTRGLTLIAYNAKWDKDYKIDEIIDNYLKHITDVKPITARQCIKLLPIIAKDKPELKNDILSALHKANICIYDDSMQPLVYKDIQKTLKEIEKI</sequence>
<comment type="caution">
    <text evidence="1">The sequence shown here is derived from an EMBL/GenBank/DDBJ whole genome shotgun (WGS) entry which is preliminary data.</text>
</comment>
<keyword evidence="2" id="KW-1185">Reference proteome</keyword>
<gene>
    <name evidence="1" type="ORF">G5A70_05185</name>
</gene>
<dbReference type="InterPro" id="IPR016024">
    <property type="entry name" value="ARM-type_fold"/>
</dbReference>
<reference evidence="1 2" key="1">
    <citation type="journal article" date="2020" name="Cell Host Microbe">
        <title>Functional and Genomic Variation between Human-Derived Isolates of Lachnospiraceae Reveals Inter- and Intra-Species Diversity.</title>
        <authorList>
            <person name="Sorbara M.T."/>
            <person name="Littmann E.R."/>
            <person name="Fontana E."/>
            <person name="Moody T.U."/>
            <person name="Kohout C.E."/>
            <person name="Gjonbalaj M."/>
            <person name="Eaton V."/>
            <person name="Seok R."/>
            <person name="Leiner I.M."/>
            <person name="Pamer E.G."/>
        </authorList>
    </citation>
    <scope>NUCLEOTIDE SEQUENCE [LARGE SCALE GENOMIC DNA]</scope>
    <source>
        <strain evidence="1 2">MSK.15.26</strain>
    </source>
</reference>
<dbReference type="Proteomes" id="UP000822142">
    <property type="component" value="Unassembled WGS sequence"/>
</dbReference>
<dbReference type="InterPro" id="IPR011989">
    <property type="entry name" value="ARM-like"/>
</dbReference>
<evidence type="ECO:0000313" key="2">
    <source>
        <dbReference type="Proteomes" id="UP000822142"/>
    </source>
</evidence>
<evidence type="ECO:0000313" key="1">
    <source>
        <dbReference type="EMBL" id="NSJ85571.1"/>
    </source>
</evidence>
<protein>
    <submittedName>
        <fullName evidence="1">SufBD protein</fullName>
    </submittedName>
</protein>